<organism evidence="13 14">
    <name type="scientific">Pythium oligandrum</name>
    <name type="common">Mycoparasitic fungus</name>
    <dbReference type="NCBI Taxonomy" id="41045"/>
    <lineage>
        <taxon>Eukaryota</taxon>
        <taxon>Sar</taxon>
        <taxon>Stramenopiles</taxon>
        <taxon>Oomycota</taxon>
        <taxon>Peronosporomycetes</taxon>
        <taxon>Pythiales</taxon>
        <taxon>Pythiaceae</taxon>
        <taxon>Pythium</taxon>
    </lineage>
</organism>
<keyword evidence="6" id="KW-0067">ATP-binding</keyword>
<feature type="transmembrane region" description="Helical" evidence="10">
    <location>
        <begin position="225"/>
        <end position="244"/>
    </location>
</feature>
<dbReference type="InterPro" id="IPR044726">
    <property type="entry name" value="ABCC_6TM_D2"/>
</dbReference>
<evidence type="ECO:0000256" key="1">
    <source>
        <dbReference type="ARBA" id="ARBA00004128"/>
    </source>
</evidence>
<keyword evidence="4" id="KW-0677">Repeat</keyword>
<dbReference type="GO" id="GO:0005774">
    <property type="term" value="C:vacuolar membrane"/>
    <property type="evidence" value="ECO:0007669"/>
    <property type="project" value="UniProtKB-SubCell"/>
</dbReference>
<evidence type="ECO:0000256" key="2">
    <source>
        <dbReference type="ARBA" id="ARBA00022448"/>
    </source>
</evidence>
<feature type="transmembrane region" description="Helical" evidence="10">
    <location>
        <begin position="148"/>
        <end position="168"/>
    </location>
</feature>
<gene>
    <name evidence="13" type="ORF">Poli38472_010596</name>
</gene>
<dbReference type="Proteomes" id="UP000794436">
    <property type="component" value="Unassembled WGS sequence"/>
</dbReference>
<evidence type="ECO:0000259" key="11">
    <source>
        <dbReference type="PROSITE" id="PS50893"/>
    </source>
</evidence>
<proteinExistence type="predicted"/>
<comment type="caution">
    <text evidence="13">The sequence shown here is derived from an EMBL/GenBank/DDBJ whole genome shotgun (WGS) entry which is preliminary data.</text>
</comment>
<dbReference type="PROSITE" id="PS50893">
    <property type="entry name" value="ABC_TRANSPORTER_2"/>
    <property type="match status" value="2"/>
</dbReference>
<feature type="transmembrane region" description="Helical" evidence="10">
    <location>
        <begin position="250"/>
        <end position="268"/>
    </location>
</feature>
<sequence length="1307" mass="144304">MGAKLCVRRDHAVFEALETPVADSQHDRRHPLERASWLSQLTLWWVNSALARGYKRHLEADDVWALPPADRAEVLQHVFEQYYADGDNDAPLARISRAMWHSTKGDMALAIALHVLNAAATVLQPLLIKALLEFIQGDDVSFMGVSSGYGLAVLLTVMSVVGVTALDFGQQLTVRAGMNARMIAINATFQKLLRLTSTARQAISSGDIITLAGVDSERLYDGYTYGLWSFLSPFMALTCCILIGVEMGVYVGLVAVACSVGILVYAMSNSRYMASVRREILQIAGERVKVTNEVLQGIRMIKMYGWEESSVLRVSNIRDREVRLLRKYAHLRVQNFVVLMLAPMFMTAACLLVYVYQGNTLRVPTAVALLAFANASRNPFSRFSSAVVFASETVASLQRIAKFLAADEIAQLTTYPDMENARGIVEFNDADFAWEAPAENSVTPRLILQNINLSLQPGTLTIVVGAVGSGKSSLVSAMLGEMHRIRGTTAVRGSVAYASQQPWIQHNSVRENILFGKPLDQQHYDAVISACQMRRDLDILENGDATEIGERGINLSGGQKARVSLARVMYRRESDVVVLDDPLSALDVHVANAVFFDCVLGLVKSKTRVLVLNAHYHLLPHADRILVISDGQIVGEGSYEEVRTRFPFLSEAMVTEADDAGNNASTDGGNCREPHDRKSSVVVGPPGSAGSVCSSDRGRKSRVIDEDEPAFAKPRKALVLDEDRVLGSVTWRTYLSFLGLCGWDGVVTAIAILMVFACGQCALVATDYFVTFWSDGSFSHLSQEKLLWVYIGVVVATTLVSVARAAFFAEICIRSAKATHAQHFCKILMAPINTFFDVTPLGRILNRFSRDLDQIDNPLPYYAVVMTIFGMMVLSVFVICAVTTPTTLALYLPLFVVAYYVQAYFIASSRELKRLDGVTRSPFLNLVGETINGIESIRSFGMSETFSRKCHELLDYNFKFFLMYQSASNWFTMRLDWLAITVVAVVSFTCVASRESIGAAAAGMALTYAVQLSYHFQRLLTLAGITENYMTSFERIAHYASLDEEGDSREVITKPEPAWPQQGHIEFSNVFLRYRDGLEFVLRGVNFTIQPGHKVGVCGRTGSGKSTLMNALFRTVELAQGSIRIDDVDIASISLHALRSKLTIIPQDPVLFSGTLRDNLDPFNDKTDEELFGVLRKVHLMDDVSKWGAGLSHQVTEKGDNLSVGQRQLICIARALLRDSRIIVLDEATANVDQELDRLIQVAVKENFVGRTSLTIAHRLETIADSDRILVMDHGVVAEYDSPSNLLVKPNGIFASLMKSSSRDHQS</sequence>
<keyword evidence="14" id="KW-1185">Reference proteome</keyword>
<feature type="transmembrane region" description="Helical" evidence="10">
    <location>
        <begin position="336"/>
        <end position="355"/>
    </location>
</feature>
<feature type="region of interest" description="Disordered" evidence="9">
    <location>
        <begin position="659"/>
        <end position="701"/>
    </location>
</feature>
<feature type="domain" description="ABC transporter" evidence="11">
    <location>
        <begin position="425"/>
        <end position="655"/>
    </location>
</feature>
<keyword evidence="5" id="KW-0547">Nucleotide-binding</keyword>
<evidence type="ECO:0000256" key="4">
    <source>
        <dbReference type="ARBA" id="ARBA00022737"/>
    </source>
</evidence>
<name>A0A8K1C3F6_PYTOL</name>
<evidence type="ECO:0000256" key="10">
    <source>
        <dbReference type="SAM" id="Phobius"/>
    </source>
</evidence>
<keyword evidence="3 10" id="KW-0812">Transmembrane</keyword>
<evidence type="ECO:0000256" key="3">
    <source>
        <dbReference type="ARBA" id="ARBA00022692"/>
    </source>
</evidence>
<dbReference type="OrthoDB" id="6500128at2759"/>
<dbReference type="SMART" id="SM00382">
    <property type="entry name" value="AAA"/>
    <property type="match status" value="2"/>
</dbReference>
<evidence type="ECO:0000256" key="6">
    <source>
        <dbReference type="ARBA" id="ARBA00022840"/>
    </source>
</evidence>
<feature type="compositionally biased region" description="Basic and acidic residues" evidence="9">
    <location>
        <begin position="670"/>
        <end position="679"/>
    </location>
</feature>
<dbReference type="InterPro" id="IPR036640">
    <property type="entry name" value="ABC1_TM_sf"/>
</dbReference>
<dbReference type="InterPro" id="IPR003439">
    <property type="entry name" value="ABC_transporter-like_ATP-bd"/>
</dbReference>
<feature type="domain" description="ABC transmembrane type-1" evidence="12">
    <location>
        <begin position="750"/>
        <end position="1028"/>
    </location>
</feature>
<dbReference type="CDD" id="cd03250">
    <property type="entry name" value="ABCC_MRP_domain1"/>
    <property type="match status" value="1"/>
</dbReference>
<dbReference type="InterPro" id="IPR050173">
    <property type="entry name" value="ABC_transporter_C-like"/>
</dbReference>
<keyword evidence="7 10" id="KW-1133">Transmembrane helix</keyword>
<evidence type="ECO:0000259" key="12">
    <source>
        <dbReference type="PROSITE" id="PS50929"/>
    </source>
</evidence>
<feature type="domain" description="ABC transporter" evidence="11">
    <location>
        <begin position="1065"/>
        <end position="1299"/>
    </location>
</feature>
<feature type="domain" description="ABC transmembrane type-1" evidence="12">
    <location>
        <begin position="108"/>
        <end position="392"/>
    </location>
</feature>
<dbReference type="PROSITE" id="PS50929">
    <property type="entry name" value="ABC_TM1F"/>
    <property type="match status" value="2"/>
</dbReference>
<dbReference type="Gene3D" id="1.20.1560.10">
    <property type="entry name" value="ABC transporter type 1, transmembrane domain"/>
    <property type="match status" value="2"/>
</dbReference>
<feature type="compositionally biased region" description="Low complexity" evidence="9">
    <location>
        <begin position="680"/>
        <end position="695"/>
    </location>
</feature>
<reference evidence="13" key="1">
    <citation type="submission" date="2019-03" db="EMBL/GenBank/DDBJ databases">
        <title>Long read genome sequence of the mycoparasitic Pythium oligandrum ATCC 38472 isolated from sugarbeet rhizosphere.</title>
        <authorList>
            <person name="Gaulin E."/>
        </authorList>
    </citation>
    <scope>NUCLEOTIDE SEQUENCE</scope>
    <source>
        <strain evidence="13">ATCC 38472_TT</strain>
    </source>
</reference>
<dbReference type="CDD" id="cd18579">
    <property type="entry name" value="ABC_6TM_ABCC_D1"/>
    <property type="match status" value="1"/>
</dbReference>
<dbReference type="Pfam" id="PF00664">
    <property type="entry name" value="ABC_membrane"/>
    <property type="match status" value="2"/>
</dbReference>
<protein>
    <submittedName>
        <fullName evidence="13">Uncharacterized protein</fullName>
    </submittedName>
</protein>
<dbReference type="PANTHER" id="PTHR24223">
    <property type="entry name" value="ATP-BINDING CASSETTE SUB-FAMILY C"/>
    <property type="match status" value="1"/>
</dbReference>
<dbReference type="PROSITE" id="PS00211">
    <property type="entry name" value="ABC_TRANSPORTER_1"/>
    <property type="match status" value="2"/>
</dbReference>
<evidence type="ECO:0000256" key="8">
    <source>
        <dbReference type="ARBA" id="ARBA00023136"/>
    </source>
</evidence>
<dbReference type="CDD" id="cd18580">
    <property type="entry name" value="ABC_6TM_ABCC_D2"/>
    <property type="match status" value="1"/>
</dbReference>
<dbReference type="InterPro" id="IPR017871">
    <property type="entry name" value="ABC_transporter-like_CS"/>
</dbReference>
<dbReference type="FunFam" id="1.20.1560.10:FF:000013">
    <property type="entry name" value="ABC transporter C family member 2"/>
    <property type="match status" value="1"/>
</dbReference>
<dbReference type="InterPro" id="IPR003593">
    <property type="entry name" value="AAA+_ATPase"/>
</dbReference>
<evidence type="ECO:0000313" key="14">
    <source>
        <dbReference type="Proteomes" id="UP000794436"/>
    </source>
</evidence>
<dbReference type="FunFam" id="3.40.50.300:FF:000997">
    <property type="entry name" value="Multidrug resistance-associated protein 1"/>
    <property type="match status" value="1"/>
</dbReference>
<dbReference type="Gene3D" id="3.40.50.300">
    <property type="entry name" value="P-loop containing nucleotide triphosphate hydrolases"/>
    <property type="match status" value="2"/>
</dbReference>
<dbReference type="GO" id="GO:0005524">
    <property type="term" value="F:ATP binding"/>
    <property type="evidence" value="ECO:0007669"/>
    <property type="project" value="UniProtKB-KW"/>
</dbReference>
<dbReference type="InterPro" id="IPR011527">
    <property type="entry name" value="ABC1_TM_dom"/>
</dbReference>
<dbReference type="SUPFAM" id="SSF90123">
    <property type="entry name" value="ABC transporter transmembrane region"/>
    <property type="match status" value="2"/>
</dbReference>
<feature type="transmembrane region" description="Helical" evidence="10">
    <location>
        <begin position="859"/>
        <end position="884"/>
    </location>
</feature>
<evidence type="ECO:0000256" key="9">
    <source>
        <dbReference type="SAM" id="MobiDB-lite"/>
    </source>
</evidence>
<evidence type="ECO:0000256" key="5">
    <source>
        <dbReference type="ARBA" id="ARBA00022741"/>
    </source>
</evidence>
<dbReference type="FunFam" id="3.40.50.300:FF:000163">
    <property type="entry name" value="Multidrug resistance-associated protein member 4"/>
    <property type="match status" value="1"/>
</dbReference>
<accession>A0A8K1C3F6</accession>
<dbReference type="GO" id="GO:0016887">
    <property type="term" value="F:ATP hydrolysis activity"/>
    <property type="evidence" value="ECO:0007669"/>
    <property type="project" value="InterPro"/>
</dbReference>
<evidence type="ECO:0000256" key="7">
    <source>
        <dbReference type="ARBA" id="ARBA00022989"/>
    </source>
</evidence>
<dbReference type="InterPro" id="IPR027417">
    <property type="entry name" value="P-loop_NTPase"/>
</dbReference>
<evidence type="ECO:0000313" key="13">
    <source>
        <dbReference type="EMBL" id="TMW55714.1"/>
    </source>
</evidence>
<dbReference type="EMBL" id="SPLM01000147">
    <property type="protein sequence ID" value="TMW55714.1"/>
    <property type="molecule type" value="Genomic_DNA"/>
</dbReference>
<dbReference type="GO" id="GO:0140359">
    <property type="term" value="F:ABC-type transporter activity"/>
    <property type="evidence" value="ECO:0007669"/>
    <property type="project" value="InterPro"/>
</dbReference>
<dbReference type="PANTHER" id="PTHR24223:SF443">
    <property type="entry name" value="MULTIDRUG-RESISTANCE LIKE PROTEIN 1, ISOFORM I"/>
    <property type="match status" value="1"/>
</dbReference>
<comment type="subcellular location">
    <subcellularLocation>
        <location evidence="1">Vacuole membrane</location>
        <topology evidence="1">Multi-pass membrane protein</topology>
    </subcellularLocation>
</comment>
<feature type="transmembrane region" description="Helical" evidence="10">
    <location>
        <begin position="786"/>
        <end position="807"/>
    </location>
</feature>
<dbReference type="Pfam" id="PF00005">
    <property type="entry name" value="ABC_tran"/>
    <property type="match status" value="2"/>
</dbReference>
<dbReference type="SUPFAM" id="SSF52540">
    <property type="entry name" value="P-loop containing nucleoside triphosphate hydrolases"/>
    <property type="match status" value="2"/>
</dbReference>
<dbReference type="CDD" id="cd03244">
    <property type="entry name" value="ABCC_MRP_domain2"/>
    <property type="match status" value="1"/>
</dbReference>
<dbReference type="InterPro" id="IPR044746">
    <property type="entry name" value="ABCC_6TM_D1"/>
</dbReference>
<keyword evidence="2" id="KW-0813">Transport</keyword>
<feature type="transmembrane region" description="Helical" evidence="10">
    <location>
        <begin position="734"/>
        <end position="766"/>
    </location>
</feature>
<feature type="transmembrane region" description="Helical" evidence="10">
    <location>
        <begin position="107"/>
        <end position="128"/>
    </location>
</feature>
<keyword evidence="8 10" id="KW-0472">Membrane</keyword>
<feature type="transmembrane region" description="Helical" evidence="10">
    <location>
        <begin position="890"/>
        <end position="907"/>
    </location>
</feature>